<dbReference type="STRING" id="1404245.CGLY_03930"/>
<accession>X5DPN3</accession>
<dbReference type="RefSeq" id="WP_038546465.1">
    <property type="nucleotide sequence ID" value="NZ_CP006842.1"/>
</dbReference>
<evidence type="ECO:0000313" key="1">
    <source>
        <dbReference type="EMBL" id="AHW63234.1"/>
    </source>
</evidence>
<proteinExistence type="predicted"/>
<dbReference type="AlphaFoldDB" id="X5DPN3"/>
<gene>
    <name evidence="1" type="ORF">CGLY_03930</name>
</gene>
<keyword evidence="2" id="KW-1185">Reference proteome</keyword>
<sequence length="275" mass="28937">MGTSVRAAVVSSVRRFHRQVHGGGGEQPLVWFRVHVPHPRLWRAPQDVTDADPVDAVEPVALDECIRHRLADGLRMDGGADELVTAVAPAPRATSTVERSYAGMASLLRLSTYSLVGVPESASDRMRWAAAGCGLLASRLGGLPDGMRLRTSAEDSRNPLLVTTLPGWVVGTDAYGEPVVLHLPPGTTTLLRGIAADVVSLTIPPSGRVLGQDVVLSSSLTGWESAWHPQLCRVVVDTDGDLGDGCLPDIVVDLTVGTVSTGGVTVGITPLPLRT</sequence>
<evidence type="ECO:0000313" key="2">
    <source>
        <dbReference type="Proteomes" id="UP000023703"/>
    </source>
</evidence>
<dbReference type="Proteomes" id="UP000023703">
    <property type="component" value="Chromosome"/>
</dbReference>
<dbReference type="eggNOG" id="ENOG5031INA">
    <property type="taxonomic scope" value="Bacteria"/>
</dbReference>
<dbReference type="EMBL" id="CP006842">
    <property type="protein sequence ID" value="AHW63234.1"/>
    <property type="molecule type" value="Genomic_DNA"/>
</dbReference>
<reference evidence="1 2" key="1">
    <citation type="journal article" date="2015" name="Int. J. Syst. Evol. Microbiol.">
        <title>Revisiting Corynebacterium glyciniphilum (ex Kubota et al., 1972) sp. nov., nom. rev., isolated from putrefied banana.</title>
        <authorList>
            <person name="Al-Dilaimi A."/>
            <person name="Bednarz H."/>
            <person name="Lomker A."/>
            <person name="Niehaus K."/>
            <person name="Kalinowski J."/>
            <person name="Ruckert C."/>
        </authorList>
    </citation>
    <scope>NUCLEOTIDE SEQUENCE [LARGE SCALE GENOMIC DNA]</scope>
    <source>
        <strain evidence="1">AJ 3170</strain>
    </source>
</reference>
<dbReference type="HOGENOM" id="CLU_1048540_0_0_11"/>
<name>X5DPN3_9CORY</name>
<dbReference type="KEGG" id="cgy:CGLY_03930"/>
<organism evidence="1 2">
    <name type="scientific">Corynebacterium glyciniphilum AJ 3170</name>
    <dbReference type="NCBI Taxonomy" id="1404245"/>
    <lineage>
        <taxon>Bacteria</taxon>
        <taxon>Bacillati</taxon>
        <taxon>Actinomycetota</taxon>
        <taxon>Actinomycetes</taxon>
        <taxon>Mycobacteriales</taxon>
        <taxon>Corynebacteriaceae</taxon>
        <taxon>Corynebacterium</taxon>
    </lineage>
</organism>
<dbReference type="OrthoDB" id="4402305at2"/>
<protein>
    <submittedName>
        <fullName evidence="1">Uncharacterized protein</fullName>
    </submittedName>
</protein>